<dbReference type="EMBL" id="WBZJ01000002">
    <property type="protein sequence ID" value="KAB3520966.1"/>
    <property type="molecule type" value="Genomic_DNA"/>
</dbReference>
<evidence type="ECO:0008006" key="4">
    <source>
        <dbReference type="Google" id="ProtNLM"/>
    </source>
</evidence>
<accession>A0ABQ6VDV5</accession>
<gene>
    <name evidence="2" type="ORF">F8377_06960</name>
</gene>
<sequence>MRPIITDADTGRELWRAVDCANYCSISTGSWRTYNSAGRTPAQVSDLGDRMPLWDAEEVKTWHANRPGSPVKNHPTSTRKTR</sequence>
<protein>
    <recommendedName>
        <fullName evidence="4">Transcriptional regulator</fullName>
    </recommendedName>
</protein>
<feature type="region of interest" description="Disordered" evidence="1">
    <location>
        <begin position="63"/>
        <end position="82"/>
    </location>
</feature>
<evidence type="ECO:0000313" key="3">
    <source>
        <dbReference type="Proteomes" id="UP000436181"/>
    </source>
</evidence>
<evidence type="ECO:0000256" key="1">
    <source>
        <dbReference type="SAM" id="MobiDB-lite"/>
    </source>
</evidence>
<proteinExistence type="predicted"/>
<evidence type="ECO:0000313" key="2">
    <source>
        <dbReference type="EMBL" id="KAB3520966.1"/>
    </source>
</evidence>
<reference evidence="2 3" key="1">
    <citation type="submission" date="2019-10" db="EMBL/GenBank/DDBJ databases">
        <title>Corynebacterium sp novel species isolated from the respiratory tract of Marmot.</title>
        <authorList>
            <person name="Zhang G."/>
        </authorList>
    </citation>
    <scope>NUCLEOTIDE SEQUENCE [LARGE SCALE GENOMIC DNA]</scope>
    <source>
        <strain evidence="2 3">336</strain>
    </source>
</reference>
<comment type="caution">
    <text evidence="2">The sequence shown here is derived from an EMBL/GenBank/DDBJ whole genome shotgun (WGS) entry which is preliminary data.</text>
</comment>
<keyword evidence="3" id="KW-1185">Reference proteome</keyword>
<organism evidence="2 3">
    <name type="scientific">Corynebacterium zhongnanshanii</name>
    <dbReference type="NCBI Taxonomy" id="2768834"/>
    <lineage>
        <taxon>Bacteria</taxon>
        <taxon>Bacillati</taxon>
        <taxon>Actinomycetota</taxon>
        <taxon>Actinomycetes</taxon>
        <taxon>Mycobacteriales</taxon>
        <taxon>Corynebacteriaceae</taxon>
        <taxon>Corynebacterium</taxon>
    </lineage>
</organism>
<name>A0ABQ6VDV5_9CORY</name>
<dbReference type="Proteomes" id="UP000436181">
    <property type="component" value="Unassembled WGS sequence"/>
</dbReference>